<dbReference type="InterPro" id="IPR027417">
    <property type="entry name" value="P-loop_NTPase"/>
</dbReference>
<dbReference type="InterPro" id="IPR017871">
    <property type="entry name" value="ABC_transporter-like_CS"/>
</dbReference>
<evidence type="ECO:0000256" key="4">
    <source>
        <dbReference type="ARBA" id="ARBA00022840"/>
    </source>
</evidence>
<dbReference type="SMART" id="SM00382">
    <property type="entry name" value="AAA"/>
    <property type="match status" value="1"/>
</dbReference>
<dbReference type="PROSITE" id="PS50893">
    <property type="entry name" value="ABC_TRANSPORTER_2"/>
    <property type="match status" value="1"/>
</dbReference>
<organism evidence="7 8">
    <name type="scientific">Streptomyces amritsarensis</name>
    <dbReference type="NCBI Taxonomy" id="681158"/>
    <lineage>
        <taxon>Bacteria</taxon>
        <taxon>Bacillati</taxon>
        <taxon>Actinomycetota</taxon>
        <taxon>Actinomycetes</taxon>
        <taxon>Kitasatosporales</taxon>
        <taxon>Streptomycetaceae</taxon>
        <taxon>Streptomyces</taxon>
    </lineage>
</organism>
<dbReference type="RefSeq" id="WP_060177897.1">
    <property type="nucleotide sequence ID" value="NZ_MQUR01000008.1"/>
</dbReference>
<protein>
    <submittedName>
        <fullName evidence="7">ATP-binding protein</fullName>
    </submittedName>
</protein>
<dbReference type="PANTHER" id="PTHR42711">
    <property type="entry name" value="ABC TRANSPORTER ATP-BINDING PROTEIN"/>
    <property type="match status" value="1"/>
</dbReference>
<dbReference type="PANTHER" id="PTHR42711:SF19">
    <property type="entry name" value="DOXORUBICIN RESISTANCE ATP-BINDING PROTEIN DRRA"/>
    <property type="match status" value="1"/>
</dbReference>
<comment type="caution">
    <text evidence="7">The sequence shown here is derived from an EMBL/GenBank/DDBJ whole genome shotgun (WGS) entry which is preliminary data.</text>
</comment>
<proteinExistence type="predicted"/>
<reference evidence="7 8" key="1">
    <citation type="submission" date="2016-01" db="EMBL/GenBank/DDBJ databases">
        <title>Streptomyces amritsarensis strain MTCC 11845 genome sequencing and assembly.</title>
        <authorList>
            <person name="Sharma D."/>
            <person name="Nair G.R."/>
            <person name="Kaur G."/>
            <person name="Manhas R.K."/>
            <person name="Mayilraj S."/>
        </authorList>
    </citation>
    <scope>NUCLEOTIDE SEQUENCE [LARGE SCALE GENOMIC DNA]</scope>
    <source>
        <strain evidence="7 8">MTCC 11845</strain>
    </source>
</reference>
<dbReference type="Gene3D" id="3.40.50.300">
    <property type="entry name" value="P-loop containing nucleotide triphosphate hydrolases"/>
    <property type="match status" value="1"/>
</dbReference>
<accession>A0ABX3G7K4</accession>
<dbReference type="Proteomes" id="UP000187151">
    <property type="component" value="Unassembled WGS sequence"/>
</dbReference>
<evidence type="ECO:0000256" key="2">
    <source>
        <dbReference type="ARBA" id="ARBA00022448"/>
    </source>
</evidence>
<evidence type="ECO:0000313" key="8">
    <source>
        <dbReference type="Proteomes" id="UP000187151"/>
    </source>
</evidence>
<dbReference type="InterPro" id="IPR050763">
    <property type="entry name" value="ABC_transporter_ATP-binding"/>
</dbReference>
<dbReference type="InterPro" id="IPR003439">
    <property type="entry name" value="ABC_transporter-like_ATP-bd"/>
</dbReference>
<dbReference type="SUPFAM" id="SSF52540">
    <property type="entry name" value="P-loop containing nucleoside triphosphate hydrolases"/>
    <property type="match status" value="1"/>
</dbReference>
<comment type="subcellular location">
    <subcellularLocation>
        <location evidence="1">Cell membrane</location>
        <topology evidence="1">Peripheral membrane protein</topology>
    </subcellularLocation>
</comment>
<sequence length="306" mass="33641">MPEDAPYAYEVEGLYKHYAGTPEPANADISFRIRQGEFFGLLGSNGAGKTSLVKQMIGLVRPDGGTVRLLGRDVFTHPRFTTVNVGYMPQTAFALNSLTVREAVYFSAHLRGMASRATAKRERDAVLELLGLGHLAGKVARQLSGGERRLLQIAVTLTASPPVLILDEPTNELDPSRRRQVWQLLRDLNQRDGRTIILITHNAIEAEQVIERVGILKAGRLVALGAPAELKASLRSQVHLSITLDDTQPLGLLPDYVHVQSQHRGRVVALVDAADLPHLTKDVNLAQFPEFTMHTATLEDVYVSYA</sequence>
<keyword evidence="2" id="KW-0813">Transport</keyword>
<gene>
    <name evidence="7" type="ORF">AVW11_05835</name>
</gene>
<evidence type="ECO:0000313" key="7">
    <source>
        <dbReference type="EMBL" id="OLZ71758.1"/>
    </source>
</evidence>
<keyword evidence="5" id="KW-0046">Antibiotic resistance</keyword>
<dbReference type="EMBL" id="MQUR01000008">
    <property type="protein sequence ID" value="OLZ71758.1"/>
    <property type="molecule type" value="Genomic_DNA"/>
</dbReference>
<dbReference type="GO" id="GO:0005524">
    <property type="term" value="F:ATP binding"/>
    <property type="evidence" value="ECO:0007669"/>
    <property type="project" value="UniProtKB-KW"/>
</dbReference>
<keyword evidence="4 7" id="KW-0067">ATP-binding</keyword>
<feature type="domain" description="ABC transporter" evidence="6">
    <location>
        <begin position="9"/>
        <end position="243"/>
    </location>
</feature>
<dbReference type="Pfam" id="PF00005">
    <property type="entry name" value="ABC_tran"/>
    <property type="match status" value="1"/>
</dbReference>
<evidence type="ECO:0000259" key="6">
    <source>
        <dbReference type="PROSITE" id="PS50893"/>
    </source>
</evidence>
<dbReference type="InterPro" id="IPR003593">
    <property type="entry name" value="AAA+_ATPase"/>
</dbReference>
<evidence type="ECO:0000256" key="1">
    <source>
        <dbReference type="ARBA" id="ARBA00004202"/>
    </source>
</evidence>
<evidence type="ECO:0000256" key="5">
    <source>
        <dbReference type="ARBA" id="ARBA00023251"/>
    </source>
</evidence>
<evidence type="ECO:0000256" key="3">
    <source>
        <dbReference type="ARBA" id="ARBA00022741"/>
    </source>
</evidence>
<keyword evidence="3" id="KW-0547">Nucleotide-binding</keyword>
<dbReference type="PROSITE" id="PS00211">
    <property type="entry name" value="ABC_TRANSPORTER_1"/>
    <property type="match status" value="1"/>
</dbReference>
<name>A0ABX3G7K4_9ACTN</name>
<keyword evidence="8" id="KW-1185">Reference proteome</keyword>